<dbReference type="AlphaFoldDB" id="A0A6N1ASQ2"/>
<protein>
    <submittedName>
        <fullName evidence="1">Uncharacterized protein</fullName>
    </submittedName>
</protein>
<gene>
    <name evidence="1" type="ORF">HUE56_29410</name>
</gene>
<keyword evidence="1" id="KW-0614">Plasmid</keyword>
<geneLocation type="plasmid" evidence="1 2">
    <name>unnamed7</name>
</geneLocation>
<dbReference type="RefSeq" id="WP_136705933.1">
    <property type="nucleotide sequence ID" value="NZ_BSOV01000001.1"/>
</dbReference>
<accession>A0A6N1ASQ2</accession>
<organism evidence="1 2">
    <name type="scientific">Azospirillum oryzae</name>
    <dbReference type="NCBI Taxonomy" id="286727"/>
    <lineage>
        <taxon>Bacteria</taxon>
        <taxon>Pseudomonadati</taxon>
        <taxon>Pseudomonadota</taxon>
        <taxon>Alphaproteobacteria</taxon>
        <taxon>Rhodospirillales</taxon>
        <taxon>Azospirillaceae</taxon>
        <taxon>Azospirillum</taxon>
    </lineage>
</organism>
<evidence type="ECO:0000313" key="2">
    <source>
        <dbReference type="Proteomes" id="UP000509702"/>
    </source>
</evidence>
<dbReference type="EMBL" id="CP054622">
    <property type="protein sequence ID" value="QKS54626.1"/>
    <property type="molecule type" value="Genomic_DNA"/>
</dbReference>
<dbReference type="KEGG" id="aoz:HUE56_29410"/>
<dbReference type="Proteomes" id="UP000509702">
    <property type="component" value="Plasmid unnamed7"/>
</dbReference>
<proteinExistence type="predicted"/>
<keyword evidence="2" id="KW-1185">Reference proteome</keyword>
<sequence>MGHTPFAASERLALTHMRIDHRAEVACARIARLFGGHYEGAQPAHIVGTISNHLGGDLAVARVPEGYPGTCAMFYSGRSGTNCAVFPTYSEAAIAARMAIDPTIGGYGEVILDAGITAPTDAMFFISAAHWLN</sequence>
<reference evidence="1 2" key="1">
    <citation type="submission" date="2020-06" db="EMBL/GenBank/DDBJ databases">
        <title>Complete genome of Azosprillum oryzae KACC14407.</title>
        <authorList>
            <person name="Kim M."/>
            <person name="Park Y.-J."/>
            <person name="Shin J.-H."/>
        </authorList>
    </citation>
    <scope>NUCLEOTIDE SEQUENCE [LARGE SCALE GENOMIC DNA]</scope>
    <source>
        <strain evidence="1 2">KACC 14407</strain>
        <plasmid evidence="1 2">unnamed7</plasmid>
    </source>
</reference>
<name>A0A6N1ASQ2_9PROT</name>
<evidence type="ECO:0000313" key="1">
    <source>
        <dbReference type="EMBL" id="QKS54626.1"/>
    </source>
</evidence>